<keyword evidence="2" id="KW-1185">Reference proteome</keyword>
<accession>A0A0A1F8V6</accession>
<evidence type="ECO:0000313" key="1">
    <source>
        <dbReference type="EMBL" id="AIY40961.1"/>
    </source>
</evidence>
<organism evidence="1 2">
    <name type="scientific">Collimonas arenae</name>
    <dbReference type="NCBI Taxonomy" id="279058"/>
    <lineage>
        <taxon>Bacteria</taxon>
        <taxon>Pseudomonadati</taxon>
        <taxon>Pseudomonadota</taxon>
        <taxon>Betaproteobacteria</taxon>
        <taxon>Burkholderiales</taxon>
        <taxon>Oxalobacteraceae</taxon>
        <taxon>Collimonas</taxon>
    </lineage>
</organism>
<evidence type="ECO:0000313" key="2">
    <source>
        <dbReference type="Proteomes" id="UP000030302"/>
    </source>
</evidence>
<gene>
    <name evidence="1" type="ORF">LT85_1803</name>
</gene>
<protein>
    <submittedName>
        <fullName evidence="1">Uncharacterized protein</fullName>
    </submittedName>
</protein>
<dbReference type="Proteomes" id="UP000030302">
    <property type="component" value="Chromosome"/>
</dbReference>
<reference evidence="2" key="1">
    <citation type="journal article" date="2014" name="Soil Biol. Biochem.">
        <title>Structure and function of bacterial communities in ageing soils: Insights from the Mendocino ecological staircase.</title>
        <authorList>
            <person name="Uroz S."/>
            <person name="Tech J.J."/>
            <person name="Sawaya N.A."/>
            <person name="Frey-Klett P."/>
            <person name="Leveau J.H.J."/>
        </authorList>
    </citation>
    <scope>NUCLEOTIDE SEQUENCE [LARGE SCALE GENOMIC DNA]</scope>
    <source>
        <strain evidence="2">Cal35</strain>
    </source>
</reference>
<dbReference type="KEGG" id="care:LT85_1803"/>
<dbReference type="EMBL" id="CP009962">
    <property type="protein sequence ID" value="AIY40961.1"/>
    <property type="molecule type" value="Genomic_DNA"/>
</dbReference>
<name>A0A0A1F8V6_9BURK</name>
<dbReference type="AlphaFoldDB" id="A0A0A1F8V6"/>
<sequence>MIALFASKANAASARDCPDCLLRDEIRAVYPPRPMQIGQTGALRKRALCNQM</sequence>
<dbReference type="STRING" id="279058.LT85_1803"/>
<proteinExistence type="predicted"/>
<dbReference type="HOGENOM" id="CLU_3078678_0_0_4"/>